<name>A0ACC8EPL5_9PEZI</name>
<reference evidence="1 2" key="1">
    <citation type="journal article" date="2016" name="Nat. Commun.">
        <title>Ectomycorrhizal ecology is imprinted in the genome of the dominant symbiotic fungus Cenococcum geophilum.</title>
        <authorList>
            <consortium name="DOE Joint Genome Institute"/>
            <person name="Peter M."/>
            <person name="Kohler A."/>
            <person name="Ohm R.A."/>
            <person name="Kuo A."/>
            <person name="Krutzmann J."/>
            <person name="Morin E."/>
            <person name="Arend M."/>
            <person name="Barry K.W."/>
            <person name="Binder M."/>
            <person name="Choi C."/>
            <person name="Clum A."/>
            <person name="Copeland A."/>
            <person name="Grisel N."/>
            <person name="Haridas S."/>
            <person name="Kipfer T."/>
            <person name="LaButti K."/>
            <person name="Lindquist E."/>
            <person name="Lipzen A."/>
            <person name="Maire R."/>
            <person name="Meier B."/>
            <person name="Mihaltcheva S."/>
            <person name="Molinier V."/>
            <person name="Murat C."/>
            <person name="Poggeler S."/>
            <person name="Quandt C.A."/>
            <person name="Sperisen C."/>
            <person name="Tritt A."/>
            <person name="Tisserant E."/>
            <person name="Crous P.W."/>
            <person name="Henrissat B."/>
            <person name="Nehls U."/>
            <person name="Egli S."/>
            <person name="Spatafora J.W."/>
            <person name="Grigoriev I.V."/>
            <person name="Martin F.M."/>
        </authorList>
    </citation>
    <scope>NUCLEOTIDE SEQUENCE [LARGE SCALE GENOMIC DNA]</scope>
    <source>
        <strain evidence="1 2">1.58</strain>
    </source>
</reference>
<protein>
    <submittedName>
        <fullName evidence="1">Uncharacterized protein</fullName>
    </submittedName>
</protein>
<proteinExistence type="predicted"/>
<accession>A0ACC8EPL5</accession>
<dbReference type="EMBL" id="KV748244">
    <property type="protein sequence ID" value="OCK88334.1"/>
    <property type="molecule type" value="Genomic_DNA"/>
</dbReference>
<keyword evidence="2" id="KW-1185">Reference proteome</keyword>
<evidence type="ECO:0000313" key="1">
    <source>
        <dbReference type="EMBL" id="OCK88334.1"/>
    </source>
</evidence>
<dbReference type="Proteomes" id="UP000250078">
    <property type="component" value="Unassembled WGS sequence"/>
</dbReference>
<evidence type="ECO:0000313" key="2">
    <source>
        <dbReference type="Proteomes" id="UP000250078"/>
    </source>
</evidence>
<organism evidence="1 2">
    <name type="scientific">Cenococcum geophilum 1.58</name>
    <dbReference type="NCBI Taxonomy" id="794803"/>
    <lineage>
        <taxon>Eukaryota</taxon>
        <taxon>Fungi</taxon>
        <taxon>Dikarya</taxon>
        <taxon>Ascomycota</taxon>
        <taxon>Pezizomycotina</taxon>
        <taxon>Dothideomycetes</taxon>
        <taxon>Pleosporomycetidae</taxon>
        <taxon>Gloniales</taxon>
        <taxon>Gloniaceae</taxon>
        <taxon>Cenococcum</taxon>
    </lineage>
</organism>
<gene>
    <name evidence="1" type="ORF">K441DRAFT_681962</name>
</gene>
<sequence length="442" mass="50920">MGLLRSLWCWRIPQERREEITREEITREELIQRLAFCQDSLSSPQEHSETAIARVPTMTGENQQFHIDHSSSSRYGQGNARSTESHLMNLPVELIQHIAAFADPPAAAALTLVSRPLCAVIGTQAWENVSKDMDSLEDRERFLLLLERDLLLFCYCPRCKILHRRFLPGVPFTPHPVDKHDRGINAYLPSPGDHVHYRDVRSVMKRHFWGKEYGQPLKILYRDVEVQKPSYLIQYHARARIIADELILRMRWKLSNLEPLEPVSLEICPHQILHTTPSNNRTILMHPARNALGNIINCKWLHAHPERPKCSQCWWRREKSKCTHISKQPESEGPVSCSMCDGVRRCGHCATDFEVSVVMKSREWEIHIDSWLNLGHGSSLDDPKWKSHKMGSSDWALSGEGEAHADSLPPPGSIKRAYYSLEPLDDIKEPSWWGRGSYNERS</sequence>